<reference evidence="8 9" key="1">
    <citation type="submission" date="2015-11" db="EMBL/GenBank/DDBJ databases">
        <title>Bacillus caseinolyticus sp nov.</title>
        <authorList>
            <person name="Dastager S.G."/>
            <person name="Mawlankar R."/>
        </authorList>
    </citation>
    <scope>NUCLEOTIDE SEQUENCE [LARGE SCALE GENOMIC DNA]</scope>
    <source>
        <strain evidence="8 9">SGD-V-76</strain>
    </source>
</reference>
<feature type="transmembrane region" description="Helical" evidence="7">
    <location>
        <begin position="92"/>
        <end position="118"/>
    </location>
</feature>
<feature type="transmembrane region" description="Helical" evidence="7">
    <location>
        <begin position="157"/>
        <end position="178"/>
    </location>
</feature>
<dbReference type="PANTHER" id="PTHR30106:SF2">
    <property type="entry name" value="UPF0324 INNER MEMBRANE PROTEIN YEIH"/>
    <property type="match status" value="1"/>
</dbReference>
<evidence type="ECO:0000256" key="1">
    <source>
        <dbReference type="ARBA" id="ARBA00004651"/>
    </source>
</evidence>
<dbReference type="AlphaFoldDB" id="A0A0V8JI26"/>
<gene>
    <name evidence="8" type="ORF">AS180_17580</name>
</gene>
<keyword evidence="6 7" id="KW-0472">Membrane</keyword>
<feature type="transmembrane region" description="Helical" evidence="7">
    <location>
        <begin position="217"/>
        <end position="239"/>
    </location>
</feature>
<feature type="transmembrane region" description="Helical" evidence="7">
    <location>
        <begin position="12"/>
        <end position="31"/>
    </location>
</feature>
<dbReference type="RefSeq" id="WP_025909975.1">
    <property type="nucleotide sequence ID" value="NZ_KQ758689.1"/>
</dbReference>
<dbReference type="InterPro" id="IPR018383">
    <property type="entry name" value="UPF0324_pro"/>
</dbReference>
<evidence type="ECO:0000256" key="7">
    <source>
        <dbReference type="SAM" id="Phobius"/>
    </source>
</evidence>
<dbReference type="PANTHER" id="PTHR30106">
    <property type="entry name" value="INNER MEMBRANE PROTEIN YEIH-RELATED"/>
    <property type="match status" value="1"/>
</dbReference>
<keyword evidence="5 7" id="KW-1133">Transmembrane helix</keyword>
<evidence type="ECO:0000256" key="4">
    <source>
        <dbReference type="ARBA" id="ARBA00022692"/>
    </source>
</evidence>
<evidence type="ECO:0008006" key="10">
    <source>
        <dbReference type="Google" id="ProtNLM"/>
    </source>
</evidence>
<evidence type="ECO:0000256" key="2">
    <source>
        <dbReference type="ARBA" id="ARBA00007977"/>
    </source>
</evidence>
<sequence length="336" mass="36128">MNTNNGIKNERGLAYSGGLAFTFAVALGGYFLASLSIFKMIGPLACALLIAIIYRNYIGYPTQLEPGIKFASTALLRGAIILYGLQLQIDQIFAVGIGIFFKDALVIIFSITCMVLVGKWLKADLAILLLLGVGTGICGAAAIGAISPIIKSKEEDIAISIGIIALIGSVFSIVYPFLQSALHLSSEDYGIWSGMSLHEIAHVTLAAMPAGQESLSLAIIAKLGRVVWLIPISFLFVLLMKKKEKQGTPTAIKFPWFLVGFLLMSIFNSYILGRYIHIPNTIMSITPVLTTFILTMAMVGLGLNVNIKTLCSKSVRPILAIIITSLLLSTITLVII</sequence>
<dbReference type="Proteomes" id="UP000053681">
    <property type="component" value="Unassembled WGS sequence"/>
</dbReference>
<dbReference type="EMBL" id="LNQP01000074">
    <property type="protein sequence ID" value="KSU86634.1"/>
    <property type="molecule type" value="Genomic_DNA"/>
</dbReference>
<keyword evidence="3" id="KW-1003">Cell membrane</keyword>
<feature type="transmembrane region" description="Helical" evidence="7">
    <location>
        <begin position="37"/>
        <end position="54"/>
    </location>
</feature>
<name>A0A0V8JI26_9BACI</name>
<comment type="similarity">
    <text evidence="2">Belongs to the UPF0324 family.</text>
</comment>
<feature type="transmembrane region" description="Helical" evidence="7">
    <location>
        <begin position="317"/>
        <end position="335"/>
    </location>
</feature>
<keyword evidence="9" id="KW-1185">Reference proteome</keyword>
<evidence type="ECO:0000256" key="3">
    <source>
        <dbReference type="ARBA" id="ARBA00022475"/>
    </source>
</evidence>
<keyword evidence="4 7" id="KW-0812">Transmembrane</keyword>
<evidence type="ECO:0000313" key="9">
    <source>
        <dbReference type="Proteomes" id="UP000053681"/>
    </source>
</evidence>
<organism evidence="8 9">
    <name type="scientific">Priestia veravalensis</name>
    <dbReference type="NCBI Taxonomy" id="1414648"/>
    <lineage>
        <taxon>Bacteria</taxon>
        <taxon>Bacillati</taxon>
        <taxon>Bacillota</taxon>
        <taxon>Bacilli</taxon>
        <taxon>Bacillales</taxon>
        <taxon>Bacillaceae</taxon>
        <taxon>Priestia</taxon>
    </lineage>
</organism>
<feature type="transmembrane region" description="Helical" evidence="7">
    <location>
        <begin position="251"/>
        <end position="272"/>
    </location>
</feature>
<dbReference type="Pfam" id="PF03601">
    <property type="entry name" value="Cons_hypoth698"/>
    <property type="match status" value="1"/>
</dbReference>
<feature type="transmembrane region" description="Helical" evidence="7">
    <location>
        <begin position="125"/>
        <end position="145"/>
    </location>
</feature>
<evidence type="ECO:0000256" key="5">
    <source>
        <dbReference type="ARBA" id="ARBA00022989"/>
    </source>
</evidence>
<comment type="caution">
    <text evidence="8">The sequence shown here is derived from an EMBL/GenBank/DDBJ whole genome shotgun (WGS) entry which is preliminary data.</text>
</comment>
<protein>
    <recommendedName>
        <fullName evidence="10">Sulfate exporter family transporter</fullName>
    </recommendedName>
</protein>
<evidence type="ECO:0000256" key="6">
    <source>
        <dbReference type="ARBA" id="ARBA00023136"/>
    </source>
</evidence>
<comment type="subcellular location">
    <subcellularLocation>
        <location evidence="1">Cell membrane</location>
        <topology evidence="1">Multi-pass membrane protein</topology>
    </subcellularLocation>
</comment>
<proteinExistence type="inferred from homology"/>
<accession>A0A0V8JI26</accession>
<dbReference type="GO" id="GO:0005886">
    <property type="term" value="C:plasma membrane"/>
    <property type="evidence" value="ECO:0007669"/>
    <property type="project" value="UniProtKB-SubCell"/>
</dbReference>
<evidence type="ECO:0000313" key="8">
    <source>
        <dbReference type="EMBL" id="KSU86634.1"/>
    </source>
</evidence>
<feature type="transmembrane region" description="Helical" evidence="7">
    <location>
        <begin position="284"/>
        <end position="305"/>
    </location>
</feature>